<dbReference type="InterPro" id="IPR004408">
    <property type="entry name" value="Biotin_CoA_COase_ligase"/>
</dbReference>
<keyword evidence="4" id="KW-0092">Biotin</keyword>
<dbReference type="SUPFAM" id="SSF50037">
    <property type="entry name" value="C-terminal domain of transcriptional repressors"/>
    <property type="match status" value="1"/>
</dbReference>
<keyword evidence="2" id="KW-0547">Nucleotide-binding</keyword>
<dbReference type="PROSITE" id="PS51733">
    <property type="entry name" value="BPL_LPL_CATALYTIC"/>
    <property type="match status" value="1"/>
</dbReference>
<dbReference type="GO" id="GO:0005737">
    <property type="term" value="C:cytoplasm"/>
    <property type="evidence" value="ECO:0007669"/>
    <property type="project" value="TreeGrafter"/>
</dbReference>
<dbReference type="InterPro" id="IPR045864">
    <property type="entry name" value="aa-tRNA-synth_II/BPL/LPL"/>
</dbReference>
<dbReference type="Gene3D" id="3.30.930.10">
    <property type="entry name" value="Bira Bifunctional Protein, Domain 2"/>
    <property type="match status" value="1"/>
</dbReference>
<organism evidence="8 9">
    <name type="scientific">Falsiroseomonas bella</name>
    <dbReference type="NCBI Taxonomy" id="2184016"/>
    <lineage>
        <taxon>Bacteria</taxon>
        <taxon>Pseudomonadati</taxon>
        <taxon>Pseudomonadota</taxon>
        <taxon>Alphaproteobacteria</taxon>
        <taxon>Acetobacterales</taxon>
        <taxon>Roseomonadaceae</taxon>
        <taxon>Falsiroseomonas</taxon>
    </lineage>
</organism>
<name>A0A317F9U9_9PROT</name>
<dbReference type="InterPro" id="IPR008988">
    <property type="entry name" value="Transcriptional_repressor_C"/>
</dbReference>
<keyword evidence="3" id="KW-0067">ATP-binding</keyword>
<proteinExistence type="predicted"/>
<dbReference type="InterPro" id="IPR003142">
    <property type="entry name" value="BPL_C"/>
</dbReference>
<dbReference type="EMBL" id="QGNA01000005">
    <property type="protein sequence ID" value="PWS35272.1"/>
    <property type="molecule type" value="Genomic_DNA"/>
</dbReference>
<evidence type="ECO:0000256" key="2">
    <source>
        <dbReference type="ARBA" id="ARBA00022741"/>
    </source>
</evidence>
<evidence type="ECO:0000313" key="9">
    <source>
        <dbReference type="Proteomes" id="UP000245765"/>
    </source>
</evidence>
<evidence type="ECO:0000256" key="6">
    <source>
        <dbReference type="ARBA" id="ARBA00047846"/>
    </source>
</evidence>
<dbReference type="OrthoDB" id="9807064at2"/>
<dbReference type="AlphaFoldDB" id="A0A317F9U9"/>
<dbReference type="Pfam" id="PF03099">
    <property type="entry name" value="BPL_LplA_LipB"/>
    <property type="match status" value="1"/>
</dbReference>
<feature type="domain" description="BPL/LPL catalytic" evidence="7">
    <location>
        <begin position="2"/>
        <end position="179"/>
    </location>
</feature>
<evidence type="ECO:0000313" key="8">
    <source>
        <dbReference type="EMBL" id="PWS35272.1"/>
    </source>
</evidence>
<dbReference type="GO" id="GO:0005524">
    <property type="term" value="F:ATP binding"/>
    <property type="evidence" value="ECO:0007669"/>
    <property type="project" value="UniProtKB-KW"/>
</dbReference>
<dbReference type="InterPro" id="IPR004143">
    <property type="entry name" value="BPL_LPL_catalytic"/>
</dbReference>
<dbReference type="Pfam" id="PF02237">
    <property type="entry name" value="BPL_C"/>
    <property type="match status" value="1"/>
</dbReference>
<reference evidence="9" key="1">
    <citation type="submission" date="2018-05" db="EMBL/GenBank/DDBJ databases">
        <authorList>
            <person name="Du Z."/>
            <person name="Wang X."/>
        </authorList>
    </citation>
    <scope>NUCLEOTIDE SEQUENCE [LARGE SCALE GENOMIC DNA]</scope>
    <source>
        <strain evidence="9">CQN31</strain>
    </source>
</reference>
<keyword evidence="1 8" id="KW-0436">Ligase</keyword>
<dbReference type="CDD" id="cd16442">
    <property type="entry name" value="BPL"/>
    <property type="match status" value="1"/>
</dbReference>
<dbReference type="PANTHER" id="PTHR12835:SF5">
    <property type="entry name" value="BIOTIN--PROTEIN LIGASE"/>
    <property type="match status" value="1"/>
</dbReference>
<dbReference type="Proteomes" id="UP000245765">
    <property type="component" value="Unassembled WGS sequence"/>
</dbReference>
<accession>A0A317F9U9</accession>
<dbReference type="SUPFAM" id="SSF55681">
    <property type="entry name" value="Class II aaRS and biotin synthetases"/>
    <property type="match status" value="1"/>
</dbReference>
<dbReference type="NCBIfam" id="TIGR00121">
    <property type="entry name" value="birA_ligase"/>
    <property type="match status" value="1"/>
</dbReference>
<protein>
    <recommendedName>
        <fullName evidence="5">biotin--[biotin carboxyl-carrier protein] ligase</fullName>
        <ecNumber evidence="5">6.3.4.15</ecNumber>
    </recommendedName>
</protein>
<gene>
    <name evidence="8" type="ORF">DFH01_21550</name>
</gene>
<sequence length="244" mass="25708">MPPGWRLRIEAELPSTSDLLRRLAAAGEPEGLAVLARRQTAGRGRDGRSWQSPEGNLYISLLLRPDAPAAAAPRFALLGGVALAEALSGFMADRAAIRLKWPNDLLLGGAKLAGMLCEGAAHDGRIEWIVLGLGANLAVAPQLPDRPTTCLGQHAPAPDPEAAAVALIRAVDTWQRRISAEGIRPLLDAWQQRGPQPGARLTLRTGAGETTGLYRGLDADGALLLETDGRTRRFATGELSGGGD</sequence>
<evidence type="ECO:0000256" key="3">
    <source>
        <dbReference type="ARBA" id="ARBA00022840"/>
    </source>
</evidence>
<dbReference type="PANTHER" id="PTHR12835">
    <property type="entry name" value="BIOTIN PROTEIN LIGASE"/>
    <property type="match status" value="1"/>
</dbReference>
<dbReference type="GO" id="GO:0004077">
    <property type="term" value="F:biotin--[biotin carboxyl-carrier protein] ligase activity"/>
    <property type="evidence" value="ECO:0007669"/>
    <property type="project" value="UniProtKB-EC"/>
</dbReference>
<evidence type="ECO:0000259" key="7">
    <source>
        <dbReference type="PROSITE" id="PS51733"/>
    </source>
</evidence>
<evidence type="ECO:0000256" key="4">
    <source>
        <dbReference type="ARBA" id="ARBA00023267"/>
    </source>
</evidence>
<comment type="caution">
    <text evidence="8">The sequence shown here is derived from an EMBL/GenBank/DDBJ whole genome shotgun (WGS) entry which is preliminary data.</text>
</comment>
<dbReference type="Gene3D" id="2.30.30.100">
    <property type="match status" value="1"/>
</dbReference>
<dbReference type="EC" id="6.3.4.15" evidence="5"/>
<keyword evidence="9" id="KW-1185">Reference proteome</keyword>
<comment type="catalytic activity">
    <reaction evidence="6">
        <text>biotin + L-lysyl-[protein] + ATP = N(6)-biotinyl-L-lysyl-[protein] + AMP + diphosphate + H(+)</text>
        <dbReference type="Rhea" id="RHEA:11756"/>
        <dbReference type="Rhea" id="RHEA-COMP:9752"/>
        <dbReference type="Rhea" id="RHEA-COMP:10505"/>
        <dbReference type="ChEBI" id="CHEBI:15378"/>
        <dbReference type="ChEBI" id="CHEBI:29969"/>
        <dbReference type="ChEBI" id="CHEBI:30616"/>
        <dbReference type="ChEBI" id="CHEBI:33019"/>
        <dbReference type="ChEBI" id="CHEBI:57586"/>
        <dbReference type="ChEBI" id="CHEBI:83144"/>
        <dbReference type="ChEBI" id="CHEBI:456215"/>
        <dbReference type="EC" id="6.3.4.15"/>
    </reaction>
</comment>
<evidence type="ECO:0000256" key="5">
    <source>
        <dbReference type="ARBA" id="ARBA00024227"/>
    </source>
</evidence>
<evidence type="ECO:0000256" key="1">
    <source>
        <dbReference type="ARBA" id="ARBA00022598"/>
    </source>
</evidence>